<keyword evidence="6" id="KW-0272">Extracellular matrix</keyword>
<dbReference type="InterPro" id="IPR036398">
    <property type="entry name" value="CA_dom_sf"/>
</dbReference>
<evidence type="ECO:0000313" key="17">
    <source>
        <dbReference type="EMBL" id="CAC5392222.1"/>
    </source>
</evidence>
<dbReference type="Gene3D" id="3.10.200.10">
    <property type="entry name" value="Alpha carbonic anhydrase"/>
    <property type="match status" value="1"/>
</dbReference>
<evidence type="ECO:0000256" key="10">
    <source>
        <dbReference type="ARBA" id="ARBA00022837"/>
    </source>
</evidence>
<comment type="catalytic activity">
    <reaction evidence="14 15">
        <text>hydrogencarbonate + H(+) = CO2 + H2O</text>
        <dbReference type="Rhea" id="RHEA:10748"/>
        <dbReference type="ChEBI" id="CHEBI:15377"/>
        <dbReference type="ChEBI" id="CHEBI:15378"/>
        <dbReference type="ChEBI" id="CHEBI:16526"/>
        <dbReference type="ChEBI" id="CHEBI:17544"/>
        <dbReference type="EC" id="4.2.1.1"/>
    </reaction>
</comment>
<dbReference type="PANTHER" id="PTHR18952:SF141">
    <property type="entry name" value="CARBONIC ANHYDRASE"/>
    <property type="match status" value="1"/>
</dbReference>
<dbReference type="SMART" id="SM01057">
    <property type="entry name" value="Carb_anhydrase"/>
    <property type="match status" value="1"/>
</dbReference>
<gene>
    <name evidence="17" type="ORF">MCOR_27170</name>
</gene>
<dbReference type="InterPro" id="IPR001148">
    <property type="entry name" value="CA_dom"/>
</dbReference>
<dbReference type="SUPFAM" id="SSF51069">
    <property type="entry name" value="Carbonic anhydrase"/>
    <property type="match status" value="1"/>
</dbReference>
<dbReference type="PROSITE" id="PS51144">
    <property type="entry name" value="ALPHA_CA_2"/>
    <property type="match status" value="1"/>
</dbReference>
<keyword evidence="5" id="KW-0964">Secreted</keyword>
<comment type="cofactor">
    <cofactor evidence="1 15">
        <name>Zn(2+)</name>
        <dbReference type="ChEBI" id="CHEBI:29105"/>
    </cofactor>
</comment>
<evidence type="ECO:0000256" key="12">
    <source>
        <dbReference type="ARBA" id="ARBA00023180"/>
    </source>
</evidence>
<keyword evidence="8" id="KW-0677">Repeat</keyword>
<dbReference type="FunFam" id="3.10.200.10:FF:000003">
    <property type="entry name" value="Carbonic anhydrase 12"/>
    <property type="match status" value="1"/>
</dbReference>
<dbReference type="PROSITE" id="PS00162">
    <property type="entry name" value="ALPHA_CA_1"/>
    <property type="match status" value="1"/>
</dbReference>
<evidence type="ECO:0000313" key="18">
    <source>
        <dbReference type="Proteomes" id="UP000507470"/>
    </source>
</evidence>
<dbReference type="Pfam" id="PF00194">
    <property type="entry name" value="Carb_anhydrase"/>
    <property type="match status" value="1"/>
</dbReference>
<proteinExistence type="inferred from homology"/>
<evidence type="ECO:0000256" key="4">
    <source>
        <dbReference type="ARBA" id="ARBA00012925"/>
    </source>
</evidence>
<feature type="domain" description="Alpha-carbonic anhydrase" evidence="16">
    <location>
        <begin position="1"/>
        <end position="254"/>
    </location>
</feature>
<dbReference type="EMBL" id="CACVKT020004930">
    <property type="protein sequence ID" value="CAC5392222.1"/>
    <property type="molecule type" value="Genomic_DNA"/>
</dbReference>
<keyword evidence="9 15" id="KW-0862">Zinc</keyword>
<evidence type="ECO:0000256" key="3">
    <source>
        <dbReference type="ARBA" id="ARBA00010718"/>
    </source>
</evidence>
<accession>A0A6J8C9C9</accession>
<sequence>MSWGYGNDNGPCTWCKQFPIANGKRQSPIDIVPDKITFDQQLANSPLVVKYEKEQKAEAMNTGKSVKVQATKASEIKGGPLTGTYRLEQFHFHWGADDNKGSEHTVDGKMYAAELHLVHYNTKYPNFGAAVDKPDGLAVFGFFIKPGAKHLGMKELTDTTLCSITAEGKTCNMACDLDMASLLNSDLTKYWTYLGSLTTPPLYESVTWVVFKDPIEMSNDQLQALRSLKCGSNCIVDNYRPPVPLGDRTVRASFKN</sequence>
<dbReference type="EC" id="4.2.1.1" evidence="4 15"/>
<dbReference type="GO" id="GO:0005737">
    <property type="term" value="C:cytoplasm"/>
    <property type="evidence" value="ECO:0007669"/>
    <property type="project" value="TreeGrafter"/>
</dbReference>
<dbReference type="OrthoDB" id="429145at2759"/>
<dbReference type="GO" id="GO:0004089">
    <property type="term" value="F:carbonate dehydratase activity"/>
    <property type="evidence" value="ECO:0007669"/>
    <property type="project" value="UniProtKB-UniRule"/>
</dbReference>
<evidence type="ECO:0000256" key="9">
    <source>
        <dbReference type="ARBA" id="ARBA00022833"/>
    </source>
</evidence>
<organism evidence="17 18">
    <name type="scientific">Mytilus coruscus</name>
    <name type="common">Sea mussel</name>
    <dbReference type="NCBI Taxonomy" id="42192"/>
    <lineage>
        <taxon>Eukaryota</taxon>
        <taxon>Metazoa</taxon>
        <taxon>Spiralia</taxon>
        <taxon>Lophotrochozoa</taxon>
        <taxon>Mollusca</taxon>
        <taxon>Bivalvia</taxon>
        <taxon>Autobranchia</taxon>
        <taxon>Pteriomorphia</taxon>
        <taxon>Mytilida</taxon>
        <taxon>Mytiloidea</taxon>
        <taxon>Mytilidae</taxon>
        <taxon>Mytilinae</taxon>
        <taxon>Mytilus</taxon>
    </lineage>
</organism>
<keyword evidence="11" id="KW-1015">Disulfide bond</keyword>
<evidence type="ECO:0000256" key="13">
    <source>
        <dbReference type="ARBA" id="ARBA00023239"/>
    </source>
</evidence>
<keyword evidence="12" id="KW-0325">Glycoprotein</keyword>
<dbReference type="InterPro" id="IPR018338">
    <property type="entry name" value="Carbonic_anhydrase_a-class_CS"/>
</dbReference>
<evidence type="ECO:0000259" key="16">
    <source>
        <dbReference type="PROSITE" id="PS51144"/>
    </source>
</evidence>
<evidence type="ECO:0000256" key="2">
    <source>
        <dbReference type="ARBA" id="ARBA00004498"/>
    </source>
</evidence>
<evidence type="ECO:0000256" key="8">
    <source>
        <dbReference type="ARBA" id="ARBA00022737"/>
    </source>
</evidence>
<comment type="function">
    <text evidence="15">Reversible hydration of carbon dioxide.</text>
</comment>
<keyword evidence="7 15" id="KW-0479">Metal-binding</keyword>
<reference evidence="17 18" key="1">
    <citation type="submission" date="2020-06" db="EMBL/GenBank/DDBJ databases">
        <authorList>
            <person name="Li R."/>
            <person name="Bekaert M."/>
        </authorList>
    </citation>
    <scope>NUCLEOTIDE SEQUENCE [LARGE SCALE GENOMIC DNA]</scope>
    <source>
        <strain evidence="18">wild</strain>
    </source>
</reference>
<evidence type="ECO:0000256" key="15">
    <source>
        <dbReference type="RuleBase" id="RU367011"/>
    </source>
</evidence>
<name>A0A6J8C9C9_MYTCO</name>
<dbReference type="PANTHER" id="PTHR18952">
    <property type="entry name" value="CARBONIC ANHYDRASE"/>
    <property type="match status" value="1"/>
</dbReference>
<keyword evidence="18" id="KW-1185">Reference proteome</keyword>
<evidence type="ECO:0000256" key="7">
    <source>
        <dbReference type="ARBA" id="ARBA00022723"/>
    </source>
</evidence>
<dbReference type="InterPro" id="IPR023561">
    <property type="entry name" value="Carbonic_anhydrase_a-class"/>
</dbReference>
<evidence type="ECO:0000256" key="14">
    <source>
        <dbReference type="ARBA" id="ARBA00048348"/>
    </source>
</evidence>
<dbReference type="Proteomes" id="UP000507470">
    <property type="component" value="Unassembled WGS sequence"/>
</dbReference>
<dbReference type="AlphaFoldDB" id="A0A6J8C9C9"/>
<evidence type="ECO:0000256" key="5">
    <source>
        <dbReference type="ARBA" id="ARBA00022525"/>
    </source>
</evidence>
<comment type="subcellular location">
    <subcellularLocation>
        <location evidence="2">Secreted</location>
        <location evidence="2">Extracellular space</location>
        <location evidence="2">Extracellular matrix</location>
    </subcellularLocation>
</comment>
<protein>
    <recommendedName>
        <fullName evidence="4 15">Carbonic anhydrase</fullName>
        <ecNumber evidence="4 15">4.2.1.1</ecNumber>
    </recommendedName>
</protein>
<keyword evidence="10" id="KW-0106">Calcium</keyword>
<comment type="similarity">
    <text evidence="3 15">Belongs to the alpha-carbonic anhydrase family.</text>
</comment>
<dbReference type="GO" id="GO:0008270">
    <property type="term" value="F:zinc ion binding"/>
    <property type="evidence" value="ECO:0007669"/>
    <property type="project" value="UniProtKB-UniRule"/>
</dbReference>
<evidence type="ECO:0000256" key="6">
    <source>
        <dbReference type="ARBA" id="ARBA00022530"/>
    </source>
</evidence>
<evidence type="ECO:0000256" key="1">
    <source>
        <dbReference type="ARBA" id="ARBA00001947"/>
    </source>
</evidence>
<evidence type="ECO:0000256" key="11">
    <source>
        <dbReference type="ARBA" id="ARBA00023157"/>
    </source>
</evidence>
<keyword evidence="13 15" id="KW-0456">Lyase</keyword>